<dbReference type="PANTHER" id="PTHR43685">
    <property type="entry name" value="GLYCOSYLTRANSFERASE"/>
    <property type="match status" value="1"/>
</dbReference>
<proteinExistence type="predicted"/>
<keyword evidence="2" id="KW-0328">Glycosyltransferase</keyword>
<dbReference type="PANTHER" id="PTHR43685:SF2">
    <property type="entry name" value="GLYCOSYLTRANSFERASE 2-LIKE DOMAIN-CONTAINING PROTEIN"/>
    <property type="match status" value="1"/>
</dbReference>
<dbReference type="Gene3D" id="3.90.550.10">
    <property type="entry name" value="Spore Coat Polysaccharide Biosynthesis Protein SpsA, Chain A"/>
    <property type="match status" value="1"/>
</dbReference>
<keyword evidence="2" id="KW-0808">Transferase</keyword>
<protein>
    <submittedName>
        <fullName evidence="2">Glycosyltransferase family A protein</fullName>
        <ecNumber evidence="2">2.4.-.-</ecNumber>
    </submittedName>
</protein>
<feature type="domain" description="Glycosyltransferase 2-like" evidence="1">
    <location>
        <begin position="13"/>
        <end position="131"/>
    </location>
</feature>
<accession>A0ABV0B396</accession>
<dbReference type="EMBL" id="JBDIZK010000001">
    <property type="protein sequence ID" value="MEN3746059.1"/>
    <property type="molecule type" value="Genomic_DNA"/>
</dbReference>
<dbReference type="InterPro" id="IPR029044">
    <property type="entry name" value="Nucleotide-diphossugar_trans"/>
</dbReference>
<organism evidence="2 3">
    <name type="scientific">Sphingomonas rustica</name>
    <dbReference type="NCBI Taxonomy" id="3103142"/>
    <lineage>
        <taxon>Bacteria</taxon>
        <taxon>Pseudomonadati</taxon>
        <taxon>Pseudomonadota</taxon>
        <taxon>Alphaproteobacteria</taxon>
        <taxon>Sphingomonadales</taxon>
        <taxon>Sphingomonadaceae</taxon>
        <taxon>Sphingomonas</taxon>
    </lineage>
</organism>
<sequence>MSVTKSRNLPLVSVIMPTWNGRTFIASAISSLQDQDHEALEILVVDDGSTDDTRAIVRGIAATDARIILIEQRRGGIAAARNLGLARASGDLIGFLDHDDLCPGGKIARQVRRLSDKPEAVAVFGRTILFGSSAIISAEEAAAAGKPVLTMVLASALFRRRVFDAIGQLDPQFKLADDFDFILRLVESGLTLTLEEDVAALHRRHERQATHDFSATRSDMMRALSASLKRRRAAGMVGPLRHPLVEAGRP</sequence>
<dbReference type="InterPro" id="IPR001173">
    <property type="entry name" value="Glyco_trans_2-like"/>
</dbReference>
<dbReference type="GO" id="GO:0016757">
    <property type="term" value="F:glycosyltransferase activity"/>
    <property type="evidence" value="ECO:0007669"/>
    <property type="project" value="UniProtKB-KW"/>
</dbReference>
<dbReference type="Pfam" id="PF00535">
    <property type="entry name" value="Glycos_transf_2"/>
    <property type="match status" value="1"/>
</dbReference>
<dbReference type="Proteomes" id="UP001427805">
    <property type="component" value="Unassembled WGS sequence"/>
</dbReference>
<evidence type="ECO:0000313" key="3">
    <source>
        <dbReference type="Proteomes" id="UP001427805"/>
    </source>
</evidence>
<dbReference type="EC" id="2.4.-.-" evidence="2"/>
<reference evidence="2 3" key="1">
    <citation type="submission" date="2024-05" db="EMBL/GenBank/DDBJ databases">
        <title>Sphingomonas sp. HF-S3 16S ribosomal RNA gene Genome sequencing and assembly.</title>
        <authorList>
            <person name="Lee H."/>
        </authorList>
    </citation>
    <scope>NUCLEOTIDE SEQUENCE [LARGE SCALE GENOMIC DNA]</scope>
    <source>
        <strain evidence="2 3">HF-S3</strain>
    </source>
</reference>
<evidence type="ECO:0000313" key="2">
    <source>
        <dbReference type="EMBL" id="MEN3746059.1"/>
    </source>
</evidence>
<dbReference type="CDD" id="cd00761">
    <property type="entry name" value="Glyco_tranf_GTA_type"/>
    <property type="match status" value="1"/>
</dbReference>
<dbReference type="InterPro" id="IPR050834">
    <property type="entry name" value="Glycosyltransf_2"/>
</dbReference>
<dbReference type="RefSeq" id="WP_346245049.1">
    <property type="nucleotide sequence ID" value="NZ_JBDIZK010000001.1"/>
</dbReference>
<name>A0ABV0B396_9SPHN</name>
<dbReference type="SUPFAM" id="SSF53448">
    <property type="entry name" value="Nucleotide-diphospho-sugar transferases"/>
    <property type="match status" value="1"/>
</dbReference>
<comment type="caution">
    <text evidence="2">The sequence shown here is derived from an EMBL/GenBank/DDBJ whole genome shotgun (WGS) entry which is preliminary data.</text>
</comment>
<evidence type="ECO:0000259" key="1">
    <source>
        <dbReference type="Pfam" id="PF00535"/>
    </source>
</evidence>
<keyword evidence="3" id="KW-1185">Reference proteome</keyword>
<gene>
    <name evidence="2" type="ORF">TPR58_02680</name>
</gene>